<dbReference type="Proteomes" id="UP000001692">
    <property type="component" value="Plasmid pRALTA"/>
</dbReference>
<dbReference type="EMBL" id="CU633751">
    <property type="protein sequence ID" value="CAP63731.1"/>
    <property type="molecule type" value="Genomic_DNA"/>
</dbReference>
<evidence type="ECO:0000313" key="1">
    <source>
        <dbReference type="EMBL" id="CAP63731.1"/>
    </source>
</evidence>
<proteinExistence type="predicted"/>
<gene>
    <name evidence="1" type="ordered locus">pRALTA_0026</name>
</gene>
<accession>B2AJQ4</accession>
<keyword evidence="1" id="KW-0614">Plasmid</keyword>
<evidence type="ECO:0000313" key="2">
    <source>
        <dbReference type="Proteomes" id="UP000001692"/>
    </source>
</evidence>
<dbReference type="AlphaFoldDB" id="B2AJQ4"/>
<sequence>MNQRTATEEEPMHEGSGSWGFARPLRLIVCIAILSSANVAYARMPMVEPPGQPINDDLLDGFLRQGGWSQTADDDPSARQLEASYIKGIVDAYVAKPSDPKAINDLGLVGLALAVAEWGVEPADGLPDDPAGKNWGGVIGADGKRLMSYSKGAIGVSHADSDSLADFFSFIKKDRGDSLPQATRFYQLQGINFDRLYADGGHCNRPSTVIVIDLNGKPFGYVEHGYAGDRYCGIYRKYKTNEEDWRIFRHNMRLVLRTREGQAYLINAWLKEYWWPSYRKVAGQPNGKIEDVIINSRIRNSSPVTANCTLGKARSSGDAISAQLNAYASKDCHGKPDHKRRWPYMMRAVVVYRFYANHQLAEQTRQK</sequence>
<dbReference type="KEGG" id="cti:pRALTA_0026"/>
<name>B2AJQ4_CUPTR</name>
<dbReference type="BioCyc" id="CTAI977880:RALTA_RS26785-MONOMER"/>
<organism evidence="1 2">
    <name type="scientific">Cupriavidus taiwanensis (strain DSM 17343 / BCRC 17206 / CCUG 44338 / CIP 107171 / LMG 19424 / R1)</name>
    <name type="common">Ralstonia taiwanensis (strain LMG 19424)</name>
    <dbReference type="NCBI Taxonomy" id="977880"/>
    <lineage>
        <taxon>Bacteria</taxon>
        <taxon>Pseudomonadati</taxon>
        <taxon>Pseudomonadota</taxon>
        <taxon>Betaproteobacteria</taxon>
        <taxon>Burkholderiales</taxon>
        <taxon>Burkholderiaceae</taxon>
        <taxon>Cupriavidus</taxon>
    </lineage>
</organism>
<protein>
    <submittedName>
        <fullName evidence="1">Uncharacterized protein</fullName>
    </submittedName>
</protein>
<dbReference type="HOGENOM" id="CLU_770917_0_0_4"/>
<geneLocation type="plasmid" evidence="1 2">
    <name>pRALTA</name>
</geneLocation>
<keyword evidence="2" id="KW-1185">Reference proteome</keyword>
<reference evidence="1 2" key="1">
    <citation type="journal article" date="2008" name="Genome Res.">
        <title>Genome sequence of the beta-rhizobium Cupriavidus taiwanensis and comparative genomics of rhizobia.</title>
        <authorList>
            <person name="Amadou C."/>
            <person name="Pascal G."/>
            <person name="Mangenot S."/>
            <person name="Glew M."/>
            <person name="Bontemps C."/>
            <person name="Capela D."/>
            <person name="Carrere S."/>
            <person name="Cruveiller S."/>
            <person name="Dossat C."/>
            <person name="Lajus A."/>
            <person name="Marchetti M."/>
            <person name="Poinsot V."/>
            <person name="Rouy Z."/>
            <person name="Servin B."/>
            <person name="Saad M."/>
            <person name="Schenowitz C."/>
            <person name="Barbe V."/>
            <person name="Batut J."/>
            <person name="Medigue C."/>
            <person name="Masson-Boivin C."/>
        </authorList>
    </citation>
    <scope>NUCLEOTIDE SEQUENCE [LARGE SCALE GENOMIC DNA]</scope>
    <source>
        <strain evidence="2">DSM 17343 / BCRC 17206 / CCUG 44338 / CIP 107171 / LMG 19424 / R1</strain>
    </source>
</reference>